<feature type="region of interest" description="Disordered" evidence="1">
    <location>
        <begin position="942"/>
        <end position="1011"/>
    </location>
</feature>
<dbReference type="EMBL" id="KN846961">
    <property type="protein sequence ID" value="KIW63977.1"/>
    <property type="molecule type" value="Genomic_DNA"/>
</dbReference>
<dbReference type="STRING" id="5601.A0A0D2DP14"/>
<reference evidence="3 4" key="1">
    <citation type="submission" date="2015-01" db="EMBL/GenBank/DDBJ databases">
        <title>The Genome Sequence of Capronia semiimmersa CBS27337.</title>
        <authorList>
            <consortium name="The Broad Institute Genomics Platform"/>
            <person name="Cuomo C."/>
            <person name="de Hoog S."/>
            <person name="Gorbushina A."/>
            <person name="Stielow B."/>
            <person name="Teixiera M."/>
            <person name="Abouelleil A."/>
            <person name="Chapman S.B."/>
            <person name="Priest M."/>
            <person name="Young S.K."/>
            <person name="Wortman J."/>
            <person name="Nusbaum C."/>
            <person name="Birren B."/>
        </authorList>
    </citation>
    <scope>NUCLEOTIDE SEQUENCE [LARGE SCALE GENOMIC DNA]</scope>
    <source>
        <strain evidence="3 4">CBS 27337</strain>
    </source>
</reference>
<feature type="region of interest" description="Disordered" evidence="1">
    <location>
        <begin position="581"/>
        <end position="821"/>
    </location>
</feature>
<keyword evidence="2" id="KW-0732">Signal</keyword>
<keyword evidence="4" id="KW-1185">Reference proteome</keyword>
<name>A0A0D2DP14_9EURO</name>
<protein>
    <submittedName>
        <fullName evidence="3">Uncharacterized protein</fullName>
    </submittedName>
</protein>
<feature type="signal peptide" evidence="2">
    <location>
        <begin position="1"/>
        <end position="24"/>
    </location>
</feature>
<organism evidence="3 4">
    <name type="scientific">Phialophora macrospora</name>
    <dbReference type="NCBI Taxonomy" id="1851006"/>
    <lineage>
        <taxon>Eukaryota</taxon>
        <taxon>Fungi</taxon>
        <taxon>Dikarya</taxon>
        <taxon>Ascomycota</taxon>
        <taxon>Pezizomycotina</taxon>
        <taxon>Eurotiomycetes</taxon>
        <taxon>Chaetothyriomycetidae</taxon>
        <taxon>Chaetothyriales</taxon>
        <taxon>Herpotrichiellaceae</taxon>
        <taxon>Phialophora</taxon>
    </lineage>
</organism>
<feature type="compositionally biased region" description="Low complexity" evidence="1">
    <location>
        <begin position="369"/>
        <end position="450"/>
    </location>
</feature>
<feature type="compositionally biased region" description="Low complexity" evidence="1">
    <location>
        <begin position="582"/>
        <end position="821"/>
    </location>
</feature>
<evidence type="ECO:0000313" key="3">
    <source>
        <dbReference type="EMBL" id="KIW63977.1"/>
    </source>
</evidence>
<evidence type="ECO:0000256" key="1">
    <source>
        <dbReference type="SAM" id="MobiDB-lite"/>
    </source>
</evidence>
<dbReference type="Proteomes" id="UP000054266">
    <property type="component" value="Unassembled WGS sequence"/>
</dbReference>
<proteinExistence type="predicted"/>
<evidence type="ECO:0000313" key="4">
    <source>
        <dbReference type="Proteomes" id="UP000054266"/>
    </source>
</evidence>
<feature type="region of interest" description="Disordered" evidence="1">
    <location>
        <begin position="318"/>
        <end position="450"/>
    </location>
</feature>
<evidence type="ECO:0000256" key="2">
    <source>
        <dbReference type="SAM" id="SignalP"/>
    </source>
</evidence>
<gene>
    <name evidence="3" type="ORF">PV04_08937</name>
</gene>
<dbReference type="HOGENOM" id="CLU_003834_0_0_1"/>
<feature type="compositionally biased region" description="Low complexity" evidence="1">
    <location>
        <begin position="949"/>
        <end position="1011"/>
    </location>
</feature>
<feature type="compositionally biased region" description="Polar residues" evidence="1">
    <location>
        <begin position="354"/>
        <end position="364"/>
    </location>
</feature>
<feature type="chain" id="PRO_5002240578" evidence="2">
    <location>
        <begin position="25"/>
        <end position="1231"/>
    </location>
</feature>
<dbReference type="AlphaFoldDB" id="A0A0D2DP14"/>
<accession>A0A0D2DP14</accession>
<sequence length="1231" mass="125185">MKLSGLMAFKAALTLLGLVGVSECSLTTIEPCPSATRLSHAPITVSTQYQPVSTCNPTTACARGHCWTSYSFTTYPYVSTVVPCAWNGTTTQMTTVTDIHQPFRASEYREILTQVTAVPSTPEHHVFWLHWFGRQHRTTTQTTLYETVTRRAVAPFNEVGPLAIPGFDGSGLCHKCVGGDGSHAQLLAVMECRFGTNLSGKKYRQCAEWDEIWVEEPPTSTVVEAICSSAGTIPKAGVYTWTFPQVAPPITTITTTTVTVTVNGRPSITVQPSVRVIPGQSWNAHVTRSFSGPTTFRFEVQVTKVIVLNIPFVTRSAGTPCSVSVPTQTGGNGGQNQGSDWWPLPGGDGWIHTSKGSQAWQDWNPTSPPGGSSTTSRPQTSTTSSTTSPGTSSPTGPSTSSSDDGGAIGSSSSGSTATSTSSSADTATSNASSSSSSAATSASTTSTASVTPSGAGFYLQVSGTPVTAALRARQTVVGYLGFDNFNNGIVVDDLSSAALVFQGSDGTTFFSNDRFLGTASRITSLVQRFLDFPSGFAIWDILGNFAQLRDTAGFCFNNGFVFAYLESDLCENPIVLVPTNPSTSTTTAATSTDAGTASTSITSTTEVSATTTATESSSITPTSSSSPSSSTGSDGSSESSVSAASSTLTSVTSTETSESTPTGTSTGASTDISTGGSTASSTEGSTESSSTSSTEGSSTESSTASSTEGSNTSSTEASTASSTESSTASSTEDSSASSTEGSATSSAETSTASSTEGSTTSSTEASTASSTEDSATSSTEGSGASSTEDSTTSSTEASTGASTGASSSPADSTSSTPLESTTTFVSTTASSTTSSAATTTTSSSPICDLTISVCLNSQLISANSIVTYDCPLLGGLLCSLNDLLSAIPQILGQNPDVGSVLVGDNQVIGLSLTPEQVSAAFDLGELDDGACDLLGGPTSVVLRDPTCPDSPSTSTTSSLSTQTTDLSSTSTPPSETSTSDLSTLSTDTLSSTSSPEESTTTALATTTSELTTLSTTTTTSAAATSTTAAPQCNSQIEFCAALVVPWTVMLQACPNVLGCSDAQMQAFANSFIGQSGVESVAYANNIAYGFSLTTSELQDQLDLLGPINTLCTAIDIFTLQISDATCPATPLPAQQCDVDVAFCLTESLESAGITSGTCSNGILPCLPSQVTDQAIEDCNALGSACQAYGNSLLVPLTASQSVAQIQQSIAAFALNTLCVVGTTVTLSDSSC</sequence>